<reference evidence="2 3" key="1">
    <citation type="journal article" date="2020" name="IScience">
        <title>Genome Sequencing of the Endangered Kingdonia uniflora (Circaeasteraceae, Ranunculales) Reveals Potential Mechanisms of Evolutionary Specialization.</title>
        <authorList>
            <person name="Sun Y."/>
            <person name="Deng T."/>
            <person name="Zhang A."/>
            <person name="Moore M.J."/>
            <person name="Landis J.B."/>
            <person name="Lin N."/>
            <person name="Zhang H."/>
            <person name="Zhang X."/>
            <person name="Huang J."/>
            <person name="Zhang X."/>
            <person name="Sun H."/>
            <person name="Wang H."/>
        </authorList>
    </citation>
    <scope>NUCLEOTIDE SEQUENCE [LARGE SCALE GENOMIC DNA]</scope>
    <source>
        <strain evidence="2">TB1705</strain>
        <tissue evidence="2">Leaf</tissue>
    </source>
</reference>
<dbReference type="PANTHER" id="PTHR33740">
    <property type="entry name" value="GPI-ANCHORED ADHESIN-LIKE PROTEIN"/>
    <property type="match status" value="1"/>
</dbReference>
<evidence type="ECO:0000313" key="3">
    <source>
        <dbReference type="Proteomes" id="UP000541444"/>
    </source>
</evidence>
<protein>
    <submittedName>
        <fullName evidence="2">Uncharacterized protein</fullName>
    </submittedName>
</protein>
<keyword evidence="1" id="KW-0472">Membrane</keyword>
<comment type="caution">
    <text evidence="2">The sequence shown here is derived from an EMBL/GenBank/DDBJ whole genome shotgun (WGS) entry which is preliminary data.</text>
</comment>
<sequence>MFPTSHLFPTSSPPHLFISNHHFDIQCFDLSPIVVPTTNTPILSFRISNQRSRRRRRWRCMIESSTFERKIEASWSPLERVNSKDEYGGWVIAETETSGEEEKKSKLKGLLRFSFVGVGVSVAVVIAAIACKGFGLQFRSPLSSLQRVVMSFQSNVSDVNSVVSEATQDITSGETSAVNTPASVTKLKHTFIPIAVDSTQHEAVQLLKKLKIIEDDVRVDGLCTRREYARWLVKANSLLERNPKHRIIPYILHEGSVVQAFDDVNIEDPDFWEIQGDRHIIIFAFLPFVLVAYLIFCSNPISLSKALAEAGIVLSNLSVKNSKFFSESYLSRLDLVNWKVLLEYPFGPTKISRKKVGYIDLKETGSGASLELFMDMLAGDKSILRRVFGHSKRLQPHRPATKAQAAVALTSGRMAKAIRSEMSRLEVENSARLVEMEEIRIKLLLRGDIQKCWGEKLREVKAHSLEVTRHFNATIHDLEQQKNVFDKILSENMKEKAALDCQRQLLLSLKDEIRYMSERLVSETANAAAEHLSLEDMCTDLAAKQEAITEAKSILEAEKEALQILRSWVEDEARRSQARAKVLEEVGRRWKWEGEA</sequence>
<feature type="transmembrane region" description="Helical" evidence="1">
    <location>
        <begin position="280"/>
        <end position="296"/>
    </location>
</feature>
<organism evidence="2 3">
    <name type="scientific">Kingdonia uniflora</name>
    <dbReference type="NCBI Taxonomy" id="39325"/>
    <lineage>
        <taxon>Eukaryota</taxon>
        <taxon>Viridiplantae</taxon>
        <taxon>Streptophyta</taxon>
        <taxon>Embryophyta</taxon>
        <taxon>Tracheophyta</taxon>
        <taxon>Spermatophyta</taxon>
        <taxon>Magnoliopsida</taxon>
        <taxon>Ranunculales</taxon>
        <taxon>Circaeasteraceae</taxon>
        <taxon>Kingdonia</taxon>
    </lineage>
</organism>
<dbReference type="Proteomes" id="UP000541444">
    <property type="component" value="Unassembled WGS sequence"/>
</dbReference>
<dbReference type="PANTHER" id="PTHR33740:SF1">
    <property type="entry name" value="SLH DOMAIN PROTEIN"/>
    <property type="match status" value="1"/>
</dbReference>
<dbReference type="EMBL" id="JACGCM010000671">
    <property type="protein sequence ID" value="KAF6168946.1"/>
    <property type="molecule type" value="Genomic_DNA"/>
</dbReference>
<name>A0A7J7NP52_9MAGN</name>
<keyword evidence="3" id="KW-1185">Reference proteome</keyword>
<dbReference type="AlphaFoldDB" id="A0A7J7NP52"/>
<evidence type="ECO:0000313" key="2">
    <source>
        <dbReference type="EMBL" id="KAF6168946.1"/>
    </source>
</evidence>
<gene>
    <name evidence="2" type="ORF">GIB67_038443</name>
</gene>
<dbReference type="OrthoDB" id="1931230at2759"/>
<keyword evidence="1" id="KW-1133">Transmembrane helix</keyword>
<accession>A0A7J7NP52</accession>
<feature type="transmembrane region" description="Helical" evidence="1">
    <location>
        <begin position="110"/>
        <end position="131"/>
    </location>
</feature>
<evidence type="ECO:0000256" key="1">
    <source>
        <dbReference type="SAM" id="Phobius"/>
    </source>
</evidence>
<keyword evidence="1" id="KW-0812">Transmembrane</keyword>
<proteinExistence type="predicted"/>